<dbReference type="PATRIC" id="fig|1454001.3.peg.577"/>
<feature type="transmembrane region" description="Helical" evidence="6">
    <location>
        <begin position="47"/>
        <end position="66"/>
    </location>
</feature>
<comment type="caution">
    <text evidence="7">The sequence shown here is derived from an EMBL/GenBank/DDBJ whole genome shotgun (WGS) entry which is preliminary data.</text>
</comment>
<dbReference type="NCBIfam" id="TIGR03717">
    <property type="entry name" value="R_switched_YjbE"/>
    <property type="match status" value="1"/>
</dbReference>
<comment type="subcellular location">
    <subcellularLocation>
        <location evidence="1">Membrane</location>
        <topology evidence="1">Multi-pass membrane protein</topology>
    </subcellularLocation>
</comment>
<keyword evidence="8" id="KW-1185">Reference proteome</keyword>
<gene>
    <name evidence="7" type="ORF">AW08_00598</name>
</gene>
<evidence type="ECO:0000313" key="7">
    <source>
        <dbReference type="EMBL" id="EXI69386.1"/>
    </source>
</evidence>
<organism evidence="7 8">
    <name type="scientific">Candidatus Accumulibacter adjunctus</name>
    <dbReference type="NCBI Taxonomy" id="1454001"/>
    <lineage>
        <taxon>Bacteria</taxon>
        <taxon>Pseudomonadati</taxon>
        <taxon>Pseudomonadota</taxon>
        <taxon>Betaproteobacteria</taxon>
        <taxon>Candidatus Accumulibacter</taxon>
    </lineage>
</organism>
<name>A0A011N3C1_9PROT</name>
<dbReference type="Proteomes" id="UP000020218">
    <property type="component" value="Unassembled WGS sequence"/>
</dbReference>
<protein>
    <submittedName>
        <fullName evidence="7">Integral membrane protein, YjbE family</fullName>
    </submittedName>
</protein>
<evidence type="ECO:0000256" key="5">
    <source>
        <dbReference type="ARBA" id="ARBA00023136"/>
    </source>
</evidence>
<feature type="transmembrane region" description="Helical" evidence="6">
    <location>
        <begin position="197"/>
        <end position="217"/>
    </location>
</feature>
<feature type="transmembrane region" description="Helical" evidence="6">
    <location>
        <begin position="127"/>
        <end position="153"/>
    </location>
</feature>
<dbReference type="GO" id="GO:0016020">
    <property type="term" value="C:membrane"/>
    <property type="evidence" value="ECO:0007669"/>
    <property type="project" value="UniProtKB-SubCell"/>
</dbReference>
<dbReference type="InterPro" id="IPR005496">
    <property type="entry name" value="Integral_membrane_TerC"/>
</dbReference>
<evidence type="ECO:0000256" key="1">
    <source>
        <dbReference type="ARBA" id="ARBA00004141"/>
    </source>
</evidence>
<dbReference type="InterPro" id="IPR022301">
    <property type="entry name" value="Integral_membrane_YjbE"/>
</dbReference>
<evidence type="ECO:0000256" key="2">
    <source>
        <dbReference type="ARBA" id="ARBA00007511"/>
    </source>
</evidence>
<dbReference type="PANTHER" id="PTHR30238:SF4">
    <property type="entry name" value="SLL1022 PROTEIN"/>
    <property type="match status" value="1"/>
</dbReference>
<sequence>MPDLASPAFWISVLQIIAIDILLGGDNAVVIALACRRLPETQRNKGIFWGVFGAIALRVILIYFALQLLAVPYLKMVGGLLLFWIGIKLILPEHEETHGNVQGSSTLLGAIRTIIVADAVMSVDNVIAVAGAAHGSIVLVVFGIAVSIPIVVWGSKLVLALMDRFPIVITAGGALLGWIGGGMLLTDPALPAAWREIVPHSHYIASGFGALLVVALGKWQASRQTARANEVSPAAGRAQALQPGDPK</sequence>
<feature type="transmembrane region" description="Helical" evidence="6">
    <location>
        <begin position="165"/>
        <end position="185"/>
    </location>
</feature>
<dbReference type="EMBL" id="JFAX01000002">
    <property type="protein sequence ID" value="EXI69386.1"/>
    <property type="molecule type" value="Genomic_DNA"/>
</dbReference>
<dbReference type="AlphaFoldDB" id="A0A011N3C1"/>
<reference evidence="7" key="1">
    <citation type="submission" date="2014-02" db="EMBL/GenBank/DDBJ databases">
        <title>Expanding our view of genomic diversity in Candidatus Accumulibacter clades.</title>
        <authorList>
            <person name="Skennerton C.T."/>
            <person name="Barr J.J."/>
            <person name="Slater F.R."/>
            <person name="Bond P.L."/>
            <person name="Tyson G.W."/>
        </authorList>
    </citation>
    <scope>NUCLEOTIDE SEQUENCE [LARGE SCALE GENOMIC DNA]</scope>
</reference>
<proteinExistence type="inferred from homology"/>
<dbReference type="PANTHER" id="PTHR30238">
    <property type="entry name" value="MEMBRANE BOUND PREDICTED REDOX MODULATOR"/>
    <property type="match status" value="1"/>
</dbReference>
<dbReference type="STRING" id="1454001.AW08_00598"/>
<evidence type="ECO:0000313" key="8">
    <source>
        <dbReference type="Proteomes" id="UP000020218"/>
    </source>
</evidence>
<accession>A0A011N3C1</accession>
<evidence type="ECO:0000256" key="4">
    <source>
        <dbReference type="ARBA" id="ARBA00022989"/>
    </source>
</evidence>
<comment type="similarity">
    <text evidence="2">Belongs to the TerC family.</text>
</comment>
<keyword evidence="3 6" id="KW-0812">Transmembrane</keyword>
<evidence type="ECO:0000256" key="6">
    <source>
        <dbReference type="SAM" id="Phobius"/>
    </source>
</evidence>
<keyword evidence="5 6" id="KW-0472">Membrane</keyword>
<feature type="transmembrane region" description="Helical" evidence="6">
    <location>
        <begin position="12"/>
        <end position="35"/>
    </location>
</feature>
<dbReference type="Pfam" id="PF03741">
    <property type="entry name" value="TerC"/>
    <property type="match status" value="1"/>
</dbReference>
<evidence type="ECO:0000256" key="3">
    <source>
        <dbReference type="ARBA" id="ARBA00022692"/>
    </source>
</evidence>
<keyword evidence="4 6" id="KW-1133">Transmembrane helix</keyword>